<dbReference type="PANTHER" id="PTHR30598:SF3">
    <property type="entry name" value="RESPIRATORY NITRATE REDUCTASE 1 GAMMA CHAIN"/>
    <property type="match status" value="1"/>
</dbReference>
<proteinExistence type="predicted"/>
<comment type="subcellular location">
    <subcellularLocation>
        <location evidence="1">Cell membrane</location>
        <topology evidence="1">Multi-pass membrane protein</topology>
    </subcellularLocation>
</comment>
<keyword evidence="12 14" id="KW-0472">Membrane</keyword>
<evidence type="ECO:0000256" key="9">
    <source>
        <dbReference type="ARBA" id="ARBA00023002"/>
    </source>
</evidence>
<feature type="transmembrane region" description="Helical" evidence="14">
    <location>
        <begin position="6"/>
        <end position="27"/>
    </location>
</feature>
<keyword evidence="8 14" id="KW-1133">Transmembrane helix</keyword>
<dbReference type="GO" id="GO:0046872">
    <property type="term" value="F:metal ion binding"/>
    <property type="evidence" value="ECO:0007669"/>
    <property type="project" value="UniProtKB-KW"/>
</dbReference>
<dbReference type="InterPro" id="IPR036197">
    <property type="entry name" value="NarG-like_sf"/>
</dbReference>
<evidence type="ECO:0000256" key="2">
    <source>
        <dbReference type="ARBA" id="ARBA00022448"/>
    </source>
</evidence>
<dbReference type="NCBIfam" id="TIGR00351">
    <property type="entry name" value="narI"/>
    <property type="match status" value="1"/>
</dbReference>
<dbReference type="InterPro" id="IPR003816">
    <property type="entry name" value="Nitrate_red_gam"/>
</dbReference>
<evidence type="ECO:0000256" key="10">
    <source>
        <dbReference type="ARBA" id="ARBA00023004"/>
    </source>
</evidence>
<keyword evidence="3" id="KW-1003">Cell membrane</keyword>
<feature type="binding site" description="axial binding residue" evidence="13">
    <location>
        <position position="54"/>
    </location>
    <ligand>
        <name>heme b</name>
        <dbReference type="ChEBI" id="CHEBI:60344"/>
        <label>1</label>
    </ligand>
    <ligandPart>
        <name>Fe</name>
        <dbReference type="ChEBI" id="CHEBI:18248"/>
    </ligandPart>
</feature>
<organism evidence="16 17">
    <name type="scientific">Candidatus Geothrix odensensis</name>
    <dbReference type="NCBI Taxonomy" id="2954440"/>
    <lineage>
        <taxon>Bacteria</taxon>
        <taxon>Pseudomonadati</taxon>
        <taxon>Acidobacteriota</taxon>
        <taxon>Holophagae</taxon>
        <taxon>Holophagales</taxon>
        <taxon>Holophagaceae</taxon>
        <taxon>Geothrix</taxon>
    </lineage>
</organism>
<keyword evidence="10 13" id="KW-0408">Iron</keyword>
<dbReference type="GO" id="GO:0008940">
    <property type="term" value="F:nitrate reductase activity"/>
    <property type="evidence" value="ECO:0007669"/>
    <property type="project" value="InterPro"/>
</dbReference>
<dbReference type="Gene3D" id="1.20.950.20">
    <property type="entry name" value="Transmembrane di-heme cytochromes, Chain C"/>
    <property type="match status" value="1"/>
</dbReference>
<feature type="transmembrane region" description="Helical" evidence="14">
    <location>
        <begin position="47"/>
        <end position="70"/>
    </location>
</feature>
<dbReference type="Proteomes" id="UP000709959">
    <property type="component" value="Unassembled WGS sequence"/>
</dbReference>
<evidence type="ECO:0000256" key="4">
    <source>
        <dbReference type="ARBA" id="ARBA00022617"/>
    </source>
</evidence>
<dbReference type="GO" id="GO:0009325">
    <property type="term" value="C:nitrate reductase complex"/>
    <property type="evidence" value="ECO:0007669"/>
    <property type="project" value="InterPro"/>
</dbReference>
<comment type="caution">
    <text evidence="16">The sequence shown here is derived from an EMBL/GenBank/DDBJ whole genome shotgun (WGS) entry which is preliminary data.</text>
</comment>
<feature type="transmembrane region" description="Helical" evidence="14">
    <location>
        <begin position="117"/>
        <end position="138"/>
    </location>
</feature>
<dbReference type="EMBL" id="JADKCH010000023">
    <property type="protein sequence ID" value="MBK8573597.1"/>
    <property type="molecule type" value="Genomic_DNA"/>
</dbReference>
<feature type="binding site" description="axial binding residue" evidence="13">
    <location>
        <position position="64"/>
    </location>
    <ligand>
        <name>heme b</name>
        <dbReference type="ChEBI" id="CHEBI:60344"/>
        <label>1</label>
    </ligand>
    <ligandPart>
        <name>Fe</name>
        <dbReference type="ChEBI" id="CHEBI:18248"/>
    </ligandPart>
</feature>
<keyword evidence="7" id="KW-0249">Electron transport</keyword>
<evidence type="ECO:0000256" key="3">
    <source>
        <dbReference type="ARBA" id="ARBA00022475"/>
    </source>
</evidence>
<dbReference type="Pfam" id="PF02665">
    <property type="entry name" value="Nitrate_red_gam"/>
    <property type="match status" value="1"/>
</dbReference>
<keyword evidence="11" id="KW-0534">Nitrate assimilation</keyword>
<dbReference type="GO" id="GO:0042128">
    <property type="term" value="P:nitrate assimilation"/>
    <property type="evidence" value="ECO:0007669"/>
    <property type="project" value="UniProtKB-KW"/>
</dbReference>
<feature type="binding site" description="axial binding residue" evidence="13">
    <location>
        <position position="182"/>
    </location>
    <ligand>
        <name>heme b</name>
        <dbReference type="ChEBI" id="CHEBI:60344"/>
        <label>1</label>
    </ligand>
    <ligandPart>
        <name>Fe</name>
        <dbReference type="ChEBI" id="CHEBI:18248"/>
    </ligandPart>
</feature>
<dbReference type="InterPro" id="IPR051936">
    <property type="entry name" value="Heme-iron_electron_transfer"/>
</dbReference>
<feature type="domain" description="NarG-like" evidence="15">
    <location>
        <begin position="3"/>
        <end position="218"/>
    </location>
</feature>
<dbReference type="GO" id="GO:0009055">
    <property type="term" value="F:electron transfer activity"/>
    <property type="evidence" value="ECO:0007669"/>
    <property type="project" value="TreeGrafter"/>
</dbReference>
<reference evidence="16 17" key="1">
    <citation type="submission" date="2020-10" db="EMBL/GenBank/DDBJ databases">
        <title>Connecting structure to function with the recovery of over 1000 high-quality activated sludge metagenome-assembled genomes encoding full-length rRNA genes using long-read sequencing.</title>
        <authorList>
            <person name="Singleton C.M."/>
            <person name="Petriglieri F."/>
            <person name="Kristensen J.M."/>
            <person name="Kirkegaard R.H."/>
            <person name="Michaelsen T.Y."/>
            <person name="Andersen M.H."/>
            <person name="Karst S.M."/>
            <person name="Dueholm M.S."/>
            <person name="Nielsen P.H."/>
            <person name="Albertsen M."/>
        </authorList>
    </citation>
    <scope>NUCLEOTIDE SEQUENCE [LARGE SCALE GENOMIC DNA]</scope>
    <source>
        <strain evidence="16">OdNE_18-Q3-R46-58_MAXAC.008</strain>
    </source>
</reference>
<feature type="transmembrane region" description="Helical" evidence="14">
    <location>
        <begin position="82"/>
        <end position="105"/>
    </location>
</feature>
<keyword evidence="2" id="KW-0813">Transport</keyword>
<evidence type="ECO:0000256" key="13">
    <source>
        <dbReference type="PIRSR" id="PIRSR603816-1"/>
    </source>
</evidence>
<evidence type="ECO:0000256" key="11">
    <source>
        <dbReference type="ARBA" id="ARBA00023063"/>
    </source>
</evidence>
<gene>
    <name evidence="16" type="primary">narI</name>
    <name evidence="16" type="ORF">IPN91_13430</name>
</gene>
<evidence type="ECO:0000256" key="6">
    <source>
        <dbReference type="ARBA" id="ARBA00022723"/>
    </source>
</evidence>
<keyword evidence="9 16" id="KW-0560">Oxidoreductase</keyword>
<dbReference type="SUPFAM" id="SSF103501">
    <property type="entry name" value="Respiratory nitrate reductase 1 gamma chain"/>
    <property type="match status" value="1"/>
</dbReference>
<evidence type="ECO:0000256" key="5">
    <source>
        <dbReference type="ARBA" id="ARBA00022692"/>
    </source>
</evidence>
<protein>
    <submittedName>
        <fullName evidence="16">Respiratory nitrate reductase subunit gamma</fullName>
        <ecNumber evidence="16">1.7.99.4</ecNumber>
    </submittedName>
</protein>
<keyword evidence="5 14" id="KW-0812">Transmembrane</keyword>
<evidence type="ECO:0000256" key="8">
    <source>
        <dbReference type="ARBA" id="ARBA00022989"/>
    </source>
</evidence>
<evidence type="ECO:0000259" key="15">
    <source>
        <dbReference type="Pfam" id="PF02665"/>
    </source>
</evidence>
<evidence type="ECO:0000313" key="16">
    <source>
        <dbReference type="EMBL" id="MBK8573597.1"/>
    </source>
</evidence>
<dbReference type="GO" id="GO:0019645">
    <property type="term" value="P:anaerobic electron transport chain"/>
    <property type="evidence" value="ECO:0007669"/>
    <property type="project" value="TreeGrafter"/>
</dbReference>
<dbReference type="AlphaFoldDB" id="A0A936F3S7"/>
<keyword evidence="6" id="KW-0479">Metal-binding</keyword>
<keyword evidence="4 13" id="KW-0349">Heme</keyword>
<accession>A0A936F3S7</accession>
<evidence type="ECO:0000313" key="17">
    <source>
        <dbReference type="Proteomes" id="UP000709959"/>
    </source>
</evidence>
<name>A0A936F3S7_9BACT</name>
<dbReference type="InterPro" id="IPR023234">
    <property type="entry name" value="NarG-like_domain"/>
</dbReference>
<dbReference type="PANTHER" id="PTHR30598">
    <property type="entry name" value="NITRATE REDUCTASE PRIVATE CHAPERONE, REDOX ENZYME MATURATION PROTEIN REMP FAMILY"/>
    <property type="match status" value="1"/>
</dbReference>
<dbReference type="GO" id="GO:0020037">
    <property type="term" value="F:heme binding"/>
    <property type="evidence" value="ECO:0007669"/>
    <property type="project" value="TreeGrafter"/>
</dbReference>
<feature type="transmembrane region" description="Helical" evidence="14">
    <location>
        <begin position="183"/>
        <end position="210"/>
    </location>
</feature>
<evidence type="ECO:0000256" key="12">
    <source>
        <dbReference type="ARBA" id="ARBA00023136"/>
    </source>
</evidence>
<dbReference type="EC" id="1.7.99.4" evidence="16"/>
<feature type="binding site" description="axial binding residue" evidence="13">
    <location>
        <position position="200"/>
    </location>
    <ligand>
        <name>heme b</name>
        <dbReference type="ChEBI" id="CHEBI:60344"/>
        <label>1</label>
    </ligand>
    <ligandPart>
        <name>Fe</name>
        <dbReference type="ChEBI" id="CHEBI:18248"/>
    </ligandPart>
</feature>
<dbReference type="GO" id="GO:0005886">
    <property type="term" value="C:plasma membrane"/>
    <property type="evidence" value="ECO:0007669"/>
    <property type="project" value="UniProtKB-SubCell"/>
</dbReference>
<evidence type="ECO:0000256" key="1">
    <source>
        <dbReference type="ARBA" id="ARBA00004651"/>
    </source>
</evidence>
<sequence length="224" mass="25753">MLDKFLWVGFPYVALVLAIVVSILRFVWKPFSYSSLSSQFLENKQLFWGSGLWHWGIVWVLTGHLVAFLIPGQILAWNSAPFRLYLLEFTGLTAALLALVGIVALMVRRHTSSRVKVVTTAMDWILLGFLLLQVTTGIDTALRYRWGSSWYASNAAPYLWSLLSLSPRPELIVPLPWLPKIHILSGFSVILLIPFTRLVHFLVVPIFYYWRKPQVVIWNRKGLR</sequence>
<evidence type="ECO:0000256" key="7">
    <source>
        <dbReference type="ARBA" id="ARBA00022982"/>
    </source>
</evidence>
<evidence type="ECO:0000256" key="14">
    <source>
        <dbReference type="SAM" id="Phobius"/>
    </source>
</evidence>